<feature type="compositionally biased region" description="Gly residues" evidence="1">
    <location>
        <begin position="295"/>
        <end position="318"/>
    </location>
</feature>
<evidence type="ECO:0000313" key="2">
    <source>
        <dbReference type="EMBL" id="GFA65323.1"/>
    </source>
</evidence>
<dbReference type="EMBL" id="BKCJ010462544">
    <property type="protein sequence ID" value="GFA65323.1"/>
    <property type="molecule type" value="Genomic_DNA"/>
</dbReference>
<reference evidence="2" key="1">
    <citation type="journal article" date="2019" name="Sci. Rep.">
        <title>Draft genome of Tanacetum cinerariifolium, the natural source of mosquito coil.</title>
        <authorList>
            <person name="Yamashiro T."/>
            <person name="Shiraishi A."/>
            <person name="Satake H."/>
            <person name="Nakayama K."/>
        </authorList>
    </citation>
    <scope>NUCLEOTIDE SEQUENCE</scope>
</reference>
<name>A0A699JYG8_TANCI</name>
<feature type="region of interest" description="Disordered" evidence="1">
    <location>
        <begin position="276"/>
        <end position="318"/>
    </location>
</feature>
<feature type="compositionally biased region" description="Acidic residues" evidence="1">
    <location>
        <begin position="281"/>
        <end position="293"/>
    </location>
</feature>
<evidence type="ECO:0000256" key="1">
    <source>
        <dbReference type="SAM" id="MobiDB-lite"/>
    </source>
</evidence>
<accession>A0A699JYG8</accession>
<proteinExistence type="predicted"/>
<feature type="non-terminal residue" evidence="2">
    <location>
        <position position="1"/>
    </location>
</feature>
<dbReference type="AlphaFoldDB" id="A0A699JYG8"/>
<sequence length="340" mass="37706">HGDTCCTSDLVRYYPYYHSRHHTGDRSTYHRDTHRSTYYTTIPDYTPASPDYSPASEAESDPSEDAASGHIPPLPAISPFLSSNDDTTDSDTLDTPPSPTHDTTFTKITASTQRSPVIPRPSRKRRRSLMTSVPALPLVSGALSPVHADLIPPPKRVRDIVYLADVEVDPRETRVERAIPVYCIQTIEGVHKEQGHRIVGVESAVTALIERVAELERDDQRLRGIASVESQRVDRLRRGMKMPNTRSRASMTHEEVEELVSRRVAEEMEAREVAKNLETLNENEEEQEGENEGNENGGNEGNKNGDNGGNENGVNGGNGNHGINYGGFVPMAQECTFQDF</sequence>
<organism evidence="2">
    <name type="scientific">Tanacetum cinerariifolium</name>
    <name type="common">Dalmatian daisy</name>
    <name type="synonym">Chrysanthemum cinerariifolium</name>
    <dbReference type="NCBI Taxonomy" id="118510"/>
    <lineage>
        <taxon>Eukaryota</taxon>
        <taxon>Viridiplantae</taxon>
        <taxon>Streptophyta</taxon>
        <taxon>Embryophyta</taxon>
        <taxon>Tracheophyta</taxon>
        <taxon>Spermatophyta</taxon>
        <taxon>Magnoliopsida</taxon>
        <taxon>eudicotyledons</taxon>
        <taxon>Gunneridae</taxon>
        <taxon>Pentapetalae</taxon>
        <taxon>asterids</taxon>
        <taxon>campanulids</taxon>
        <taxon>Asterales</taxon>
        <taxon>Asteraceae</taxon>
        <taxon>Asteroideae</taxon>
        <taxon>Anthemideae</taxon>
        <taxon>Anthemidinae</taxon>
        <taxon>Tanacetum</taxon>
    </lineage>
</organism>
<protein>
    <submittedName>
        <fullName evidence="2">Uncharacterized protein</fullName>
    </submittedName>
</protein>
<comment type="caution">
    <text evidence="2">The sequence shown here is derived from an EMBL/GenBank/DDBJ whole genome shotgun (WGS) entry which is preliminary data.</text>
</comment>
<feature type="non-terminal residue" evidence="2">
    <location>
        <position position="340"/>
    </location>
</feature>
<feature type="region of interest" description="Disordered" evidence="1">
    <location>
        <begin position="40"/>
        <end position="128"/>
    </location>
</feature>
<gene>
    <name evidence="2" type="ORF">Tci_637295</name>
</gene>